<dbReference type="AlphaFoldDB" id="A0AAV4J8D1"/>
<evidence type="ECO:0000313" key="1">
    <source>
        <dbReference type="EMBL" id="GFS18615.1"/>
    </source>
</evidence>
<dbReference type="PANTHER" id="PTHR46060:SF1">
    <property type="entry name" value="MARINER MOS1 TRANSPOSASE-LIKE PROTEIN"/>
    <property type="match status" value="1"/>
</dbReference>
<evidence type="ECO:0000313" key="2">
    <source>
        <dbReference type="Proteomes" id="UP000762676"/>
    </source>
</evidence>
<dbReference type="Proteomes" id="UP000762676">
    <property type="component" value="Unassembled WGS sequence"/>
</dbReference>
<keyword evidence="2" id="KW-1185">Reference proteome</keyword>
<sequence>MATPFKDWSKMEVRAVVRFFLFSKGIRPSDIHKQAAETYGEGAMSRPRVHQWFTWFGEGRTSLDDEPKFARPKTSTNEENTTLVDELIKDEDTRDCFETRVSKEYGS</sequence>
<dbReference type="EMBL" id="BMAT01010021">
    <property type="protein sequence ID" value="GFS18615.1"/>
    <property type="molecule type" value="Genomic_DNA"/>
</dbReference>
<gene>
    <name evidence="1" type="ORF">ElyMa_005010500</name>
</gene>
<organism evidence="1 2">
    <name type="scientific">Elysia marginata</name>
    <dbReference type="NCBI Taxonomy" id="1093978"/>
    <lineage>
        <taxon>Eukaryota</taxon>
        <taxon>Metazoa</taxon>
        <taxon>Spiralia</taxon>
        <taxon>Lophotrochozoa</taxon>
        <taxon>Mollusca</taxon>
        <taxon>Gastropoda</taxon>
        <taxon>Heterobranchia</taxon>
        <taxon>Euthyneura</taxon>
        <taxon>Panpulmonata</taxon>
        <taxon>Sacoglossa</taxon>
        <taxon>Placobranchoidea</taxon>
        <taxon>Plakobranchidae</taxon>
        <taxon>Elysia</taxon>
    </lineage>
</organism>
<comment type="caution">
    <text evidence="1">The sequence shown here is derived from an EMBL/GenBank/DDBJ whole genome shotgun (WGS) entry which is preliminary data.</text>
</comment>
<protein>
    <submittedName>
        <fullName evidence="1">Histone-lysine N-methyltransferase SETMAR</fullName>
    </submittedName>
</protein>
<reference evidence="1 2" key="1">
    <citation type="journal article" date="2021" name="Elife">
        <title>Chloroplast acquisition without the gene transfer in kleptoplastic sea slugs, Plakobranchus ocellatus.</title>
        <authorList>
            <person name="Maeda T."/>
            <person name="Takahashi S."/>
            <person name="Yoshida T."/>
            <person name="Shimamura S."/>
            <person name="Takaki Y."/>
            <person name="Nagai Y."/>
            <person name="Toyoda A."/>
            <person name="Suzuki Y."/>
            <person name="Arimoto A."/>
            <person name="Ishii H."/>
            <person name="Satoh N."/>
            <person name="Nishiyama T."/>
            <person name="Hasebe M."/>
            <person name="Maruyama T."/>
            <person name="Minagawa J."/>
            <person name="Obokata J."/>
            <person name="Shigenobu S."/>
        </authorList>
    </citation>
    <scope>NUCLEOTIDE SEQUENCE [LARGE SCALE GENOMIC DNA]</scope>
</reference>
<dbReference type="InterPro" id="IPR052709">
    <property type="entry name" value="Transposase-MT_Hybrid"/>
</dbReference>
<dbReference type="PANTHER" id="PTHR46060">
    <property type="entry name" value="MARINER MOS1 TRANSPOSASE-LIKE PROTEIN"/>
    <property type="match status" value="1"/>
</dbReference>
<accession>A0AAV4J8D1</accession>
<name>A0AAV4J8D1_9GAST</name>
<proteinExistence type="predicted"/>